<dbReference type="Proteomes" id="UP000252519">
    <property type="component" value="Unassembled WGS sequence"/>
</dbReference>
<comment type="caution">
    <text evidence="1">The sequence shown here is derived from an EMBL/GenBank/DDBJ whole genome shotgun (WGS) entry which is preliminary data.</text>
</comment>
<dbReference type="EMBL" id="JOJR01001004">
    <property type="protein sequence ID" value="RCN32922.1"/>
    <property type="molecule type" value="Genomic_DNA"/>
</dbReference>
<sequence>MDSEKRNRSTAETEVMEKMKGLEATPIICAKTTRFEFFLRLRDIPSGML</sequence>
<dbReference type="AlphaFoldDB" id="A0A368FLK0"/>
<reference evidence="1 2" key="1">
    <citation type="submission" date="2014-10" db="EMBL/GenBank/DDBJ databases">
        <title>Draft genome of the hookworm Ancylostoma caninum.</title>
        <authorList>
            <person name="Mitreva M."/>
        </authorList>
    </citation>
    <scope>NUCLEOTIDE SEQUENCE [LARGE SCALE GENOMIC DNA]</scope>
    <source>
        <strain evidence="1 2">Baltimore</strain>
    </source>
</reference>
<evidence type="ECO:0000313" key="1">
    <source>
        <dbReference type="EMBL" id="RCN32922.1"/>
    </source>
</evidence>
<name>A0A368FLK0_ANCCA</name>
<organism evidence="1 2">
    <name type="scientific">Ancylostoma caninum</name>
    <name type="common">Dog hookworm</name>
    <dbReference type="NCBI Taxonomy" id="29170"/>
    <lineage>
        <taxon>Eukaryota</taxon>
        <taxon>Metazoa</taxon>
        <taxon>Ecdysozoa</taxon>
        <taxon>Nematoda</taxon>
        <taxon>Chromadorea</taxon>
        <taxon>Rhabditida</taxon>
        <taxon>Rhabditina</taxon>
        <taxon>Rhabditomorpha</taxon>
        <taxon>Strongyloidea</taxon>
        <taxon>Ancylostomatidae</taxon>
        <taxon>Ancylostomatinae</taxon>
        <taxon>Ancylostoma</taxon>
    </lineage>
</organism>
<evidence type="ECO:0000313" key="2">
    <source>
        <dbReference type="Proteomes" id="UP000252519"/>
    </source>
</evidence>
<proteinExistence type="predicted"/>
<keyword evidence="2" id="KW-1185">Reference proteome</keyword>
<gene>
    <name evidence="1" type="ORF">ANCCAN_21260</name>
</gene>
<accession>A0A368FLK0</accession>
<protein>
    <submittedName>
        <fullName evidence="1">Uncharacterized protein</fullName>
    </submittedName>
</protein>